<gene>
    <name evidence="8" type="ORF">RJ641_030500</name>
</gene>
<evidence type="ECO:0000256" key="1">
    <source>
        <dbReference type="ARBA" id="ARBA00004613"/>
    </source>
</evidence>
<organism evidence="8 9">
    <name type="scientific">Dillenia turbinata</name>
    <dbReference type="NCBI Taxonomy" id="194707"/>
    <lineage>
        <taxon>Eukaryota</taxon>
        <taxon>Viridiplantae</taxon>
        <taxon>Streptophyta</taxon>
        <taxon>Embryophyta</taxon>
        <taxon>Tracheophyta</taxon>
        <taxon>Spermatophyta</taxon>
        <taxon>Magnoliopsida</taxon>
        <taxon>eudicotyledons</taxon>
        <taxon>Gunneridae</taxon>
        <taxon>Pentapetalae</taxon>
        <taxon>Dilleniales</taxon>
        <taxon>Dilleniaceae</taxon>
        <taxon>Dillenia</taxon>
    </lineage>
</organism>
<comment type="caution">
    <text evidence="8">The sequence shown here is derived from an EMBL/GenBank/DDBJ whole genome shotgun (WGS) entry which is preliminary data.</text>
</comment>
<dbReference type="GO" id="GO:0005576">
    <property type="term" value="C:extracellular region"/>
    <property type="evidence" value="ECO:0007669"/>
    <property type="project" value="UniProtKB-SubCell"/>
</dbReference>
<evidence type="ECO:0000256" key="5">
    <source>
        <dbReference type="ARBA" id="ARBA00022729"/>
    </source>
</evidence>
<keyword evidence="5 7" id="KW-0732">Signal</keyword>
<comment type="similarity">
    <text evidence="2">Belongs to the plant rapid alkalinization factor (RALF) family.</text>
</comment>
<comment type="subcellular location">
    <subcellularLocation>
        <location evidence="1">Secreted</location>
    </subcellularLocation>
</comment>
<dbReference type="PANTHER" id="PTHR33136:SF13">
    <property type="entry name" value="OS10G0328900 PROTEIN"/>
    <property type="match status" value="1"/>
</dbReference>
<dbReference type="AlphaFoldDB" id="A0AAN8W0A0"/>
<evidence type="ECO:0000256" key="4">
    <source>
        <dbReference type="ARBA" id="ARBA00022702"/>
    </source>
</evidence>
<evidence type="ECO:0000256" key="7">
    <source>
        <dbReference type="SAM" id="SignalP"/>
    </source>
</evidence>
<evidence type="ECO:0000256" key="3">
    <source>
        <dbReference type="ARBA" id="ARBA00022525"/>
    </source>
</evidence>
<dbReference type="Proteomes" id="UP001370490">
    <property type="component" value="Unassembled WGS sequence"/>
</dbReference>
<evidence type="ECO:0000256" key="2">
    <source>
        <dbReference type="ARBA" id="ARBA00009178"/>
    </source>
</evidence>
<name>A0AAN8W0A0_9MAGN</name>
<keyword evidence="9" id="KW-1185">Reference proteome</keyword>
<evidence type="ECO:0000256" key="6">
    <source>
        <dbReference type="ARBA" id="ARBA00023157"/>
    </source>
</evidence>
<dbReference type="EMBL" id="JBAMMX010000005">
    <property type="protein sequence ID" value="KAK6940969.1"/>
    <property type="molecule type" value="Genomic_DNA"/>
</dbReference>
<proteinExistence type="inferred from homology"/>
<dbReference type="GO" id="GO:0005179">
    <property type="term" value="F:hormone activity"/>
    <property type="evidence" value="ECO:0007669"/>
    <property type="project" value="UniProtKB-KW"/>
</dbReference>
<dbReference type="InterPro" id="IPR008801">
    <property type="entry name" value="RALF"/>
</dbReference>
<keyword evidence="6" id="KW-1015">Disulfide bond</keyword>
<feature type="chain" id="PRO_5043032790" evidence="7">
    <location>
        <begin position="34"/>
        <end position="126"/>
    </location>
</feature>
<dbReference type="Pfam" id="PF05498">
    <property type="entry name" value="RALF"/>
    <property type="match status" value="1"/>
</dbReference>
<evidence type="ECO:0000313" key="9">
    <source>
        <dbReference type="Proteomes" id="UP001370490"/>
    </source>
</evidence>
<evidence type="ECO:0000313" key="8">
    <source>
        <dbReference type="EMBL" id="KAK6940969.1"/>
    </source>
</evidence>
<sequence>MAAKTSGTYLSIVLSSLLVTSLILSSSPALTEASSDHQTRYSWMQPRAKSTCQGSIAECLSDGELMMDSETHRRILATTTNYISYDALKRDYVPCSQRGQSYYNCQPGAPVNPYTRGCSAITRCRS</sequence>
<feature type="signal peptide" evidence="7">
    <location>
        <begin position="1"/>
        <end position="33"/>
    </location>
</feature>
<protein>
    <submittedName>
        <fullName evidence="8">Rapid ALkalinization Factor</fullName>
    </submittedName>
</protein>
<reference evidence="8 9" key="1">
    <citation type="submission" date="2023-12" db="EMBL/GenBank/DDBJ databases">
        <title>A high-quality genome assembly for Dillenia turbinata (Dilleniales).</title>
        <authorList>
            <person name="Chanderbali A."/>
        </authorList>
    </citation>
    <scope>NUCLEOTIDE SEQUENCE [LARGE SCALE GENOMIC DNA]</scope>
    <source>
        <strain evidence="8">LSX21</strain>
        <tissue evidence="8">Leaf</tissue>
    </source>
</reference>
<dbReference type="PANTHER" id="PTHR33136">
    <property type="entry name" value="RAPID ALKALINIZATION FACTOR-LIKE"/>
    <property type="match status" value="1"/>
</dbReference>
<accession>A0AAN8W0A0</accession>
<keyword evidence="3" id="KW-0964">Secreted</keyword>
<dbReference type="GO" id="GO:0019722">
    <property type="term" value="P:calcium-mediated signaling"/>
    <property type="evidence" value="ECO:0007669"/>
    <property type="project" value="TreeGrafter"/>
</dbReference>
<dbReference type="GO" id="GO:0009506">
    <property type="term" value="C:plasmodesma"/>
    <property type="evidence" value="ECO:0007669"/>
    <property type="project" value="TreeGrafter"/>
</dbReference>
<keyword evidence="4" id="KW-0372">Hormone</keyword>